<feature type="non-terminal residue" evidence="2">
    <location>
        <position position="1"/>
    </location>
</feature>
<accession>A0A0F8VWD5</accession>
<organism evidence="2">
    <name type="scientific">marine sediment metagenome</name>
    <dbReference type="NCBI Taxonomy" id="412755"/>
    <lineage>
        <taxon>unclassified sequences</taxon>
        <taxon>metagenomes</taxon>
        <taxon>ecological metagenomes</taxon>
    </lineage>
</organism>
<dbReference type="AlphaFoldDB" id="A0A0F8VWD5"/>
<reference evidence="2" key="1">
    <citation type="journal article" date="2015" name="Nature">
        <title>Complex archaea that bridge the gap between prokaryotes and eukaryotes.</title>
        <authorList>
            <person name="Spang A."/>
            <person name="Saw J.H."/>
            <person name="Jorgensen S.L."/>
            <person name="Zaremba-Niedzwiedzka K."/>
            <person name="Martijn J."/>
            <person name="Lind A.E."/>
            <person name="van Eijk R."/>
            <person name="Schleper C."/>
            <person name="Guy L."/>
            <person name="Ettema T.J."/>
        </authorList>
    </citation>
    <scope>NUCLEOTIDE SEQUENCE</scope>
</reference>
<name>A0A0F8VWD5_9ZZZZ</name>
<evidence type="ECO:0000313" key="2">
    <source>
        <dbReference type="EMBL" id="KKK48627.1"/>
    </source>
</evidence>
<gene>
    <name evidence="2" type="ORF">LCGC14_3143220</name>
</gene>
<proteinExistence type="predicted"/>
<comment type="caution">
    <text evidence="2">The sequence shown here is derived from an EMBL/GenBank/DDBJ whole genome shotgun (WGS) entry which is preliminary data.</text>
</comment>
<evidence type="ECO:0000256" key="1">
    <source>
        <dbReference type="SAM" id="MobiDB-lite"/>
    </source>
</evidence>
<feature type="region of interest" description="Disordered" evidence="1">
    <location>
        <begin position="293"/>
        <end position="314"/>
    </location>
</feature>
<protein>
    <submittedName>
        <fullName evidence="2">Uncharacterized protein</fullName>
    </submittedName>
</protein>
<dbReference type="EMBL" id="LAZR01068970">
    <property type="protein sequence ID" value="KKK48627.1"/>
    <property type="molecule type" value="Genomic_DNA"/>
</dbReference>
<sequence length="338" mass="35738">SQSVSSPQVFTVSAESALALTQSTTPGGTRRVSAESVITFNQYADNAVKTRSVSNTLILSQSATVDKILKAESVLSLSQSVSLGEIRVSAENTLDLVQTGRIEPQPQFASSQIELTQTTRTNLRHVSAENTLELSQSAGVSKPIRVSAESELIVTTLVYDPELIDFVEVQSGLDQAASFVSTRAKDTETTYLQTTQHVDVVHIKASGIILSAQNTLTLSQDAHLTLTGDAESQLTLSQVAIGEIGRPIGNTLELTQSAVVSVVRDIGPSSTLEITQAASYTLLLASTRHQYSPFVGSSSDPDAPEPPPTSLQGPMVGIQVPFQLVYPSVGAVTDSVAL</sequence>
<feature type="non-terminal residue" evidence="2">
    <location>
        <position position="338"/>
    </location>
</feature>